<evidence type="ECO:0000313" key="1">
    <source>
        <dbReference type="EMBL" id="MCJ8151781.1"/>
    </source>
</evidence>
<accession>A0ABT0CT57</accession>
<dbReference type="Proteomes" id="UP001201844">
    <property type="component" value="Unassembled WGS sequence"/>
</dbReference>
<sequence>MDSHRPRLEREYRRRVARDGKASAERWLKNESFAIGARVGRQMKEKYADQ</sequence>
<reference evidence="1 2" key="1">
    <citation type="submission" date="2022-02" db="EMBL/GenBank/DDBJ databases">
        <title>Shinella B3.7 sp. nov., isolated from Sediment (Zhairuo Island).</title>
        <authorList>
            <person name="Chen G."/>
        </authorList>
    </citation>
    <scope>NUCLEOTIDE SEQUENCE [LARGE SCALE GENOMIC DNA]</scope>
    <source>
        <strain evidence="1 2">B3.7</strain>
        <plasmid evidence="1">unnamed</plasmid>
    </source>
</reference>
<keyword evidence="1" id="KW-0614">Plasmid</keyword>
<comment type="caution">
    <text evidence="1">The sequence shown here is derived from an EMBL/GenBank/DDBJ whole genome shotgun (WGS) entry which is preliminary data.</text>
</comment>
<geneLocation type="plasmid" evidence="1">
    <name>unnamed</name>
</geneLocation>
<name>A0ABT0CT57_9HYPH</name>
<evidence type="ECO:0000313" key="2">
    <source>
        <dbReference type="Proteomes" id="UP001201844"/>
    </source>
</evidence>
<organism evidence="1 2">
    <name type="scientific">Shinella sedimenti</name>
    <dbReference type="NCBI Taxonomy" id="2919913"/>
    <lineage>
        <taxon>Bacteria</taxon>
        <taxon>Pseudomonadati</taxon>
        <taxon>Pseudomonadota</taxon>
        <taxon>Alphaproteobacteria</taxon>
        <taxon>Hyphomicrobiales</taxon>
        <taxon>Rhizobiaceae</taxon>
        <taxon>Shinella</taxon>
    </lineage>
</organism>
<protein>
    <submittedName>
        <fullName evidence="1">Uncharacterized protein</fullName>
    </submittedName>
</protein>
<gene>
    <name evidence="1" type="ORF">MKI86_21815</name>
</gene>
<dbReference type="RefSeq" id="WP_241605288.1">
    <property type="nucleotide sequence ID" value="NZ_JAKVIN010000011.1"/>
</dbReference>
<dbReference type="EMBL" id="JAKVIN010000011">
    <property type="protein sequence ID" value="MCJ8151781.1"/>
    <property type="molecule type" value="Genomic_DNA"/>
</dbReference>
<proteinExistence type="predicted"/>
<keyword evidence="2" id="KW-1185">Reference proteome</keyword>